<sequence length="593" mass="64535">MTKKRKEHQTEQSHQAGDAPRLQKRPKPLEVSILESGHEAGLVATSADVRVTTGKTPRTSDDVEVMMVHTGGGASGGHDGGDTRQPASGVGMGTGTSDDSGRVESGVSGQAGQSPPACLQPPPAPQQPPAAPAPRQQGQEPTTAVQQPMTIVMPREAKPKQLRIPKFKGIDDALPVTTWLRSIQNEIKRQQSTLGVAWQEHQLYLEAAANFEGEALRWFGTIAGSIPENEQTLDNLARLLRAKYTVQRSTPEVVARLNARRQMIGERLVEYAQVLREIVADRGIGEEWLVDAFLCGMQNEQSAASVRGHYPQTLDEAVRIAVFQVGEYGEGYRVGLEAAIGKQAERGMGTGTSQQQAAPVPAAPHGQAPLVNSLENNLASVVTGYEGLLGAPTKLVGRRQPRYDTEGRLVVTGTGDKGTPNWLEAASLLLSGYQLVPQGTILNQSVAPQGQQQTRTYGSDQRAPQPRPQQQHGHRGEGGGQNAKRFGKARKVEGRYSPYARNSGGLGNYGPRQPLMTKEDRLRNYRRYQENMKNRTAVPYNSDMRECYYCHQIGHLSYDCDLKKQDMEGETGANQNLNDNDRDTADSGNATRA</sequence>
<dbReference type="EMBL" id="ANJA01000615">
    <property type="protein sequence ID" value="ETO82886.1"/>
    <property type="molecule type" value="Genomic_DNA"/>
</dbReference>
<organism evidence="4 5">
    <name type="scientific">Phytophthora nicotianae P1976</name>
    <dbReference type="NCBI Taxonomy" id="1317066"/>
    <lineage>
        <taxon>Eukaryota</taxon>
        <taxon>Sar</taxon>
        <taxon>Stramenopiles</taxon>
        <taxon>Oomycota</taxon>
        <taxon>Peronosporomycetes</taxon>
        <taxon>Peronosporales</taxon>
        <taxon>Peronosporaceae</taxon>
        <taxon>Phytophthora</taxon>
    </lineage>
</organism>
<evidence type="ECO:0000313" key="4">
    <source>
        <dbReference type="EMBL" id="ETO82886.1"/>
    </source>
</evidence>
<feature type="region of interest" description="Disordered" evidence="2">
    <location>
        <begin position="446"/>
        <end position="518"/>
    </location>
</feature>
<dbReference type="GO" id="GO:0003676">
    <property type="term" value="F:nucleic acid binding"/>
    <property type="evidence" value="ECO:0007669"/>
    <property type="project" value="InterPro"/>
</dbReference>
<evidence type="ECO:0000256" key="1">
    <source>
        <dbReference type="PROSITE-ProRule" id="PRU00047"/>
    </source>
</evidence>
<dbReference type="InterPro" id="IPR036875">
    <property type="entry name" value="Znf_CCHC_sf"/>
</dbReference>
<protein>
    <recommendedName>
        <fullName evidence="3">CCHC-type domain-containing protein</fullName>
    </recommendedName>
</protein>
<name>A0A081AVH5_PHYNI</name>
<keyword evidence="1" id="KW-0479">Metal-binding</keyword>
<feature type="region of interest" description="Disordered" evidence="2">
    <location>
        <begin position="570"/>
        <end position="593"/>
    </location>
</feature>
<accession>A0A081AVH5</accession>
<keyword evidence="1" id="KW-0863">Zinc-finger</keyword>
<reference evidence="4 5" key="1">
    <citation type="submission" date="2013-11" db="EMBL/GenBank/DDBJ databases">
        <title>The Genome Sequence of Phytophthora parasitica P1976.</title>
        <authorList>
            <consortium name="The Broad Institute Genomics Platform"/>
            <person name="Russ C."/>
            <person name="Tyler B."/>
            <person name="Panabieres F."/>
            <person name="Shan W."/>
            <person name="Tripathy S."/>
            <person name="Grunwald N."/>
            <person name="Machado M."/>
            <person name="Johnson C.S."/>
            <person name="Walker B."/>
            <person name="Young S."/>
            <person name="Zeng Q."/>
            <person name="Gargeya S."/>
            <person name="Fitzgerald M."/>
            <person name="Haas B."/>
            <person name="Abouelleil A."/>
            <person name="Allen A.W."/>
            <person name="Alvarado L."/>
            <person name="Arachchi H.M."/>
            <person name="Berlin A.M."/>
            <person name="Chapman S.B."/>
            <person name="Gainer-Dewar J."/>
            <person name="Goldberg J."/>
            <person name="Griggs A."/>
            <person name="Gujja S."/>
            <person name="Hansen M."/>
            <person name="Howarth C."/>
            <person name="Imamovic A."/>
            <person name="Ireland A."/>
            <person name="Larimer J."/>
            <person name="McCowan C."/>
            <person name="Murphy C."/>
            <person name="Pearson M."/>
            <person name="Poon T.W."/>
            <person name="Priest M."/>
            <person name="Roberts A."/>
            <person name="Saif S."/>
            <person name="Shea T."/>
            <person name="Sisk P."/>
            <person name="Sykes S."/>
            <person name="Wortman J."/>
            <person name="Nusbaum C."/>
            <person name="Birren B."/>
        </authorList>
    </citation>
    <scope>NUCLEOTIDE SEQUENCE [LARGE SCALE GENOMIC DNA]</scope>
    <source>
        <strain evidence="4 5">P1976</strain>
    </source>
</reference>
<dbReference type="PANTHER" id="PTHR33223:SF6">
    <property type="entry name" value="CCHC-TYPE DOMAIN-CONTAINING PROTEIN"/>
    <property type="match status" value="1"/>
</dbReference>
<dbReference type="OrthoDB" id="117242at2759"/>
<dbReference type="Proteomes" id="UP000028582">
    <property type="component" value="Unassembled WGS sequence"/>
</dbReference>
<feature type="compositionally biased region" description="Polar residues" evidence="2">
    <location>
        <begin position="446"/>
        <end position="459"/>
    </location>
</feature>
<feature type="compositionally biased region" description="Pro residues" evidence="2">
    <location>
        <begin position="118"/>
        <end position="132"/>
    </location>
</feature>
<gene>
    <name evidence="4" type="ORF">F444_03023</name>
</gene>
<dbReference type="PANTHER" id="PTHR33223">
    <property type="entry name" value="CCHC-TYPE DOMAIN-CONTAINING PROTEIN"/>
    <property type="match status" value="1"/>
</dbReference>
<dbReference type="InterPro" id="IPR001878">
    <property type="entry name" value="Znf_CCHC"/>
</dbReference>
<feature type="region of interest" description="Disordered" evidence="2">
    <location>
        <begin position="1"/>
        <end position="148"/>
    </location>
</feature>
<evidence type="ECO:0000259" key="3">
    <source>
        <dbReference type="PROSITE" id="PS50158"/>
    </source>
</evidence>
<dbReference type="GO" id="GO:0008270">
    <property type="term" value="F:zinc ion binding"/>
    <property type="evidence" value="ECO:0007669"/>
    <property type="project" value="UniProtKB-KW"/>
</dbReference>
<proteinExistence type="predicted"/>
<dbReference type="AlphaFoldDB" id="A0A081AVH5"/>
<feature type="compositionally biased region" description="Low complexity" evidence="2">
    <location>
        <begin position="461"/>
        <end position="471"/>
    </location>
</feature>
<evidence type="ECO:0000256" key="2">
    <source>
        <dbReference type="SAM" id="MobiDB-lite"/>
    </source>
</evidence>
<dbReference type="PROSITE" id="PS50158">
    <property type="entry name" value="ZF_CCHC"/>
    <property type="match status" value="1"/>
</dbReference>
<evidence type="ECO:0000313" key="5">
    <source>
        <dbReference type="Proteomes" id="UP000028582"/>
    </source>
</evidence>
<dbReference type="SUPFAM" id="SSF57756">
    <property type="entry name" value="Retrovirus zinc finger-like domains"/>
    <property type="match status" value="1"/>
</dbReference>
<keyword evidence="1" id="KW-0862">Zinc</keyword>
<dbReference type="Gene3D" id="4.10.60.10">
    <property type="entry name" value="Zinc finger, CCHC-type"/>
    <property type="match status" value="1"/>
</dbReference>
<comment type="caution">
    <text evidence="4">The sequence shown here is derived from an EMBL/GenBank/DDBJ whole genome shotgun (WGS) entry which is preliminary data.</text>
</comment>
<feature type="domain" description="CCHC-type" evidence="3">
    <location>
        <begin position="547"/>
        <end position="560"/>
    </location>
</feature>